<evidence type="ECO:0000313" key="2">
    <source>
        <dbReference type="Proteomes" id="UP000475862"/>
    </source>
</evidence>
<proteinExistence type="predicted"/>
<dbReference type="Proteomes" id="UP000475862">
    <property type="component" value="Unassembled WGS sequence"/>
</dbReference>
<sequence>MKKILIKIADNSELERGILPLVNLESAQSIASMSSDVISSSTNTEITVNSELERGILPLVNLESAQSMASVSSDAINSSTNTEIIDDNEHMNSTLQLVDNNFDQSMENASSDTFNSPIRTGKVMSAYLTASETSVDDLPQRSFLKPRKRQLLNAVQIKNSKIKKVQQPIRRRDRKIVAMKEIIKYLKK</sequence>
<dbReference type="EMBL" id="VYZN01000078">
    <property type="protein sequence ID" value="KAE9523699.1"/>
    <property type="molecule type" value="Genomic_DNA"/>
</dbReference>
<name>A0A6G0SZE4_APHGL</name>
<organism evidence="1 2">
    <name type="scientific">Aphis glycines</name>
    <name type="common">Soybean aphid</name>
    <dbReference type="NCBI Taxonomy" id="307491"/>
    <lineage>
        <taxon>Eukaryota</taxon>
        <taxon>Metazoa</taxon>
        <taxon>Ecdysozoa</taxon>
        <taxon>Arthropoda</taxon>
        <taxon>Hexapoda</taxon>
        <taxon>Insecta</taxon>
        <taxon>Pterygota</taxon>
        <taxon>Neoptera</taxon>
        <taxon>Paraneoptera</taxon>
        <taxon>Hemiptera</taxon>
        <taxon>Sternorrhyncha</taxon>
        <taxon>Aphidomorpha</taxon>
        <taxon>Aphidoidea</taxon>
        <taxon>Aphididae</taxon>
        <taxon>Aphidini</taxon>
        <taxon>Aphis</taxon>
        <taxon>Aphis</taxon>
    </lineage>
</organism>
<reference evidence="1 2" key="1">
    <citation type="submission" date="2019-08" db="EMBL/GenBank/DDBJ databases">
        <title>The genome of the soybean aphid Biotype 1, its phylome, world population structure and adaptation to the North American continent.</title>
        <authorList>
            <person name="Giordano R."/>
            <person name="Donthu R.K."/>
            <person name="Hernandez A.G."/>
            <person name="Wright C.L."/>
            <person name="Zimin A.V."/>
        </authorList>
    </citation>
    <scope>NUCLEOTIDE SEQUENCE [LARGE SCALE GENOMIC DNA]</scope>
    <source>
        <tissue evidence="1">Whole aphids</tissue>
    </source>
</reference>
<accession>A0A6G0SZE4</accession>
<comment type="caution">
    <text evidence="1">The sequence shown here is derived from an EMBL/GenBank/DDBJ whole genome shotgun (WGS) entry which is preliminary data.</text>
</comment>
<evidence type="ECO:0000313" key="1">
    <source>
        <dbReference type="EMBL" id="KAE9523699.1"/>
    </source>
</evidence>
<dbReference type="AlphaFoldDB" id="A0A6G0SZE4"/>
<gene>
    <name evidence="1" type="ORF">AGLY_015917</name>
</gene>
<protein>
    <submittedName>
        <fullName evidence="1">Uncharacterized protein</fullName>
    </submittedName>
</protein>
<keyword evidence="2" id="KW-1185">Reference proteome</keyword>
<dbReference type="OrthoDB" id="6629682at2759"/>